<dbReference type="EMBL" id="NQVE01000097">
    <property type="protein sequence ID" value="RAL48720.1"/>
    <property type="molecule type" value="Genomic_DNA"/>
</dbReference>
<dbReference type="Gene3D" id="1.20.140.40">
    <property type="entry name" value="Invertase/pectin methylesterase inhibitor family protein"/>
    <property type="match status" value="1"/>
</dbReference>
<reference evidence="4 5" key="1">
    <citation type="submission" date="2018-06" db="EMBL/GenBank/DDBJ databases">
        <title>The Genome of Cuscuta australis (Dodder) Provides Insight into the Evolution of Plant Parasitism.</title>
        <authorList>
            <person name="Liu H."/>
        </authorList>
    </citation>
    <scope>NUCLEOTIDE SEQUENCE [LARGE SCALE GENOMIC DNA]</scope>
    <source>
        <strain evidence="5">cv. Yunnan</strain>
        <tissue evidence="4">Vines</tissue>
    </source>
</reference>
<feature type="signal peptide" evidence="2">
    <location>
        <begin position="1"/>
        <end position="24"/>
    </location>
</feature>
<keyword evidence="5" id="KW-1185">Reference proteome</keyword>
<dbReference type="Proteomes" id="UP000249390">
    <property type="component" value="Unassembled WGS sequence"/>
</dbReference>
<feature type="domain" description="Pectinesterase inhibitor" evidence="3">
    <location>
        <begin position="125"/>
        <end position="211"/>
    </location>
</feature>
<dbReference type="InterPro" id="IPR006501">
    <property type="entry name" value="Pectinesterase_inhib_dom"/>
</dbReference>
<feature type="chain" id="PRO_5016424318" description="Pectinesterase inhibitor domain-containing protein" evidence="2">
    <location>
        <begin position="25"/>
        <end position="243"/>
    </location>
</feature>
<evidence type="ECO:0000256" key="2">
    <source>
        <dbReference type="SAM" id="SignalP"/>
    </source>
</evidence>
<dbReference type="GO" id="GO:0004857">
    <property type="term" value="F:enzyme inhibitor activity"/>
    <property type="evidence" value="ECO:0007669"/>
    <property type="project" value="InterPro"/>
</dbReference>
<evidence type="ECO:0000313" key="5">
    <source>
        <dbReference type="Proteomes" id="UP000249390"/>
    </source>
</evidence>
<sequence length="243" mass="26511">MAEQLGHIFHVLLVSTLLFLSTAAQYSYDYEEASPAEAPSVSYISATPDASPVATPGPDASYDEEEVDASSTLQQVSLHTLNVPSSTQGDNDAFGTSYGTMLAVDTKRSGHNNEIAAVGRAGMNKFLHSLLVASVSKTDKFIQNVIMKRLTDPKVDSYTKECLETCKEVYEDSVGAMKKTMGDIQEGNYFKANVDVSAMSNDVDICEECVEQVIGDDREFDMFSKWLDVVTDKLLDRITGITS</sequence>
<evidence type="ECO:0000256" key="1">
    <source>
        <dbReference type="SAM" id="MobiDB-lite"/>
    </source>
</evidence>
<dbReference type="NCBIfam" id="TIGR01614">
    <property type="entry name" value="PME_inhib"/>
    <property type="match status" value="1"/>
</dbReference>
<organism evidence="4 5">
    <name type="scientific">Cuscuta australis</name>
    <dbReference type="NCBI Taxonomy" id="267555"/>
    <lineage>
        <taxon>Eukaryota</taxon>
        <taxon>Viridiplantae</taxon>
        <taxon>Streptophyta</taxon>
        <taxon>Embryophyta</taxon>
        <taxon>Tracheophyta</taxon>
        <taxon>Spermatophyta</taxon>
        <taxon>Magnoliopsida</taxon>
        <taxon>eudicotyledons</taxon>
        <taxon>Gunneridae</taxon>
        <taxon>Pentapetalae</taxon>
        <taxon>asterids</taxon>
        <taxon>lamiids</taxon>
        <taxon>Solanales</taxon>
        <taxon>Convolvulaceae</taxon>
        <taxon>Cuscuteae</taxon>
        <taxon>Cuscuta</taxon>
        <taxon>Cuscuta subgen. Grammica</taxon>
        <taxon>Cuscuta sect. Cleistogrammica</taxon>
    </lineage>
</organism>
<dbReference type="SUPFAM" id="SSF101148">
    <property type="entry name" value="Plant invertase/pectin methylesterase inhibitor"/>
    <property type="match status" value="1"/>
</dbReference>
<accession>A0A328DTV6</accession>
<dbReference type="Pfam" id="PF04043">
    <property type="entry name" value="PMEI"/>
    <property type="match status" value="1"/>
</dbReference>
<keyword evidence="2" id="KW-0732">Signal</keyword>
<dbReference type="InterPro" id="IPR035513">
    <property type="entry name" value="Invertase/methylesterase_inhib"/>
</dbReference>
<proteinExistence type="predicted"/>
<feature type="region of interest" description="Disordered" evidence="1">
    <location>
        <begin position="47"/>
        <end position="69"/>
    </location>
</feature>
<evidence type="ECO:0000313" key="4">
    <source>
        <dbReference type="EMBL" id="RAL48720.1"/>
    </source>
</evidence>
<protein>
    <recommendedName>
        <fullName evidence="3">Pectinesterase inhibitor domain-containing protein</fullName>
    </recommendedName>
</protein>
<gene>
    <name evidence="4" type="ORF">DM860_001040</name>
</gene>
<comment type="caution">
    <text evidence="4">The sequence shown here is derived from an EMBL/GenBank/DDBJ whole genome shotgun (WGS) entry which is preliminary data.</text>
</comment>
<name>A0A328DTV6_9ASTE</name>
<evidence type="ECO:0000259" key="3">
    <source>
        <dbReference type="Pfam" id="PF04043"/>
    </source>
</evidence>
<dbReference type="AlphaFoldDB" id="A0A328DTV6"/>